<organism evidence="1">
    <name type="scientific">Arion vulgaris</name>
    <dbReference type="NCBI Taxonomy" id="1028688"/>
    <lineage>
        <taxon>Eukaryota</taxon>
        <taxon>Metazoa</taxon>
        <taxon>Spiralia</taxon>
        <taxon>Lophotrochozoa</taxon>
        <taxon>Mollusca</taxon>
        <taxon>Gastropoda</taxon>
        <taxon>Heterobranchia</taxon>
        <taxon>Euthyneura</taxon>
        <taxon>Panpulmonata</taxon>
        <taxon>Eupulmonata</taxon>
        <taxon>Stylommatophora</taxon>
        <taxon>Helicina</taxon>
        <taxon>Arionoidea</taxon>
        <taxon>Arionidae</taxon>
        <taxon>Arion</taxon>
    </lineage>
</organism>
<feature type="non-terminal residue" evidence="1">
    <location>
        <position position="1"/>
    </location>
</feature>
<sequence length="83" mass="8576">TNVLAAIYHLGCAGAVKGNANKPQFAKPPWAQKAAALLGTTIEELNKSIFSSGGTSTLNRGTSLRVSSAMDRPAYLPSDAQAT</sequence>
<dbReference type="EMBL" id="HACG01050850">
    <property type="protein sequence ID" value="CEK97715.1"/>
    <property type="molecule type" value="Transcribed_RNA"/>
</dbReference>
<evidence type="ECO:0000313" key="1">
    <source>
        <dbReference type="EMBL" id="CEK97715.1"/>
    </source>
</evidence>
<accession>A0A0B7BZU0</accession>
<protein>
    <recommendedName>
        <fullName evidence="2">Myosin motor domain-containing protein</fullName>
    </recommendedName>
</protein>
<dbReference type="Gene3D" id="1.20.120.720">
    <property type="entry name" value="Myosin VI head, motor domain, U50 subdomain"/>
    <property type="match status" value="1"/>
</dbReference>
<gene>
    <name evidence="1" type="primary">ORF216669</name>
</gene>
<dbReference type="AlphaFoldDB" id="A0A0B7BZU0"/>
<reference evidence="1" key="1">
    <citation type="submission" date="2014-12" db="EMBL/GenBank/DDBJ databases">
        <title>Insight into the proteome of Arion vulgaris.</title>
        <authorList>
            <person name="Aradska J."/>
            <person name="Bulat T."/>
            <person name="Smidak R."/>
            <person name="Sarate P."/>
            <person name="Gangsoo J."/>
            <person name="Sialana F."/>
            <person name="Bilban M."/>
            <person name="Lubec G."/>
        </authorList>
    </citation>
    <scope>NUCLEOTIDE SEQUENCE</scope>
    <source>
        <tissue evidence="1">Skin</tissue>
    </source>
</reference>
<evidence type="ECO:0008006" key="2">
    <source>
        <dbReference type="Google" id="ProtNLM"/>
    </source>
</evidence>
<feature type="non-terminal residue" evidence="1">
    <location>
        <position position="83"/>
    </location>
</feature>
<proteinExistence type="predicted"/>
<name>A0A0B7BZU0_9EUPU</name>